<evidence type="ECO:0000259" key="7">
    <source>
        <dbReference type="PROSITE" id="PS50048"/>
    </source>
</evidence>
<accession>A0A8K0RXP0</accession>
<dbReference type="SUPFAM" id="SSF57701">
    <property type="entry name" value="Zn2/Cys6 DNA-binding domain"/>
    <property type="match status" value="1"/>
</dbReference>
<protein>
    <recommendedName>
        <fullName evidence="7">Zn(2)-C6 fungal-type domain-containing protein</fullName>
    </recommendedName>
</protein>
<dbReference type="PROSITE" id="PS00463">
    <property type="entry name" value="ZN2_CY6_FUNGAL_1"/>
    <property type="match status" value="1"/>
</dbReference>
<proteinExistence type="predicted"/>
<keyword evidence="9" id="KW-1185">Reference proteome</keyword>
<dbReference type="PRINTS" id="PR00755">
    <property type="entry name" value="AFLATOXINBRP"/>
</dbReference>
<comment type="caution">
    <text evidence="8">The sequence shown here is derived from an EMBL/GenBank/DDBJ whole genome shotgun (WGS) entry which is preliminary data.</text>
</comment>
<feature type="non-terminal residue" evidence="8">
    <location>
        <position position="1"/>
    </location>
</feature>
<keyword evidence="5" id="KW-0804">Transcription</keyword>
<dbReference type="InterPro" id="IPR036864">
    <property type="entry name" value="Zn2-C6_fun-type_DNA-bd_sf"/>
</dbReference>
<dbReference type="Pfam" id="PF00172">
    <property type="entry name" value="Zn_clus"/>
    <property type="match status" value="1"/>
</dbReference>
<dbReference type="Gene3D" id="4.10.240.10">
    <property type="entry name" value="Zn(2)-C6 fungal-type DNA-binding domain"/>
    <property type="match status" value="1"/>
</dbReference>
<evidence type="ECO:0000313" key="9">
    <source>
        <dbReference type="Proteomes" id="UP000813427"/>
    </source>
</evidence>
<dbReference type="InterPro" id="IPR001138">
    <property type="entry name" value="Zn2Cys6_DnaBD"/>
</dbReference>
<dbReference type="Proteomes" id="UP000813427">
    <property type="component" value="Unassembled WGS sequence"/>
</dbReference>
<evidence type="ECO:0000256" key="2">
    <source>
        <dbReference type="ARBA" id="ARBA00022833"/>
    </source>
</evidence>
<dbReference type="PROSITE" id="PS50048">
    <property type="entry name" value="ZN2_CY6_FUNGAL_2"/>
    <property type="match status" value="1"/>
</dbReference>
<evidence type="ECO:0000256" key="6">
    <source>
        <dbReference type="ARBA" id="ARBA00023242"/>
    </source>
</evidence>
<dbReference type="InterPro" id="IPR021858">
    <property type="entry name" value="Fun_TF"/>
</dbReference>
<dbReference type="CDD" id="cd00067">
    <property type="entry name" value="GAL4"/>
    <property type="match status" value="1"/>
</dbReference>
<evidence type="ECO:0000256" key="1">
    <source>
        <dbReference type="ARBA" id="ARBA00022723"/>
    </source>
</evidence>
<dbReference type="EMBL" id="JAGPXF010000004">
    <property type="protein sequence ID" value="KAH7245818.1"/>
    <property type="molecule type" value="Genomic_DNA"/>
</dbReference>
<dbReference type="SMART" id="SM00066">
    <property type="entry name" value="GAL4"/>
    <property type="match status" value="1"/>
</dbReference>
<evidence type="ECO:0000256" key="5">
    <source>
        <dbReference type="ARBA" id="ARBA00023163"/>
    </source>
</evidence>
<dbReference type="Pfam" id="PF11951">
    <property type="entry name" value="Fungal_trans_2"/>
    <property type="match status" value="1"/>
</dbReference>
<dbReference type="GO" id="GO:0000981">
    <property type="term" value="F:DNA-binding transcription factor activity, RNA polymerase II-specific"/>
    <property type="evidence" value="ECO:0007669"/>
    <property type="project" value="InterPro"/>
</dbReference>
<dbReference type="GO" id="GO:0008270">
    <property type="term" value="F:zinc ion binding"/>
    <property type="evidence" value="ECO:0007669"/>
    <property type="project" value="InterPro"/>
</dbReference>
<evidence type="ECO:0000313" key="8">
    <source>
        <dbReference type="EMBL" id="KAH7245818.1"/>
    </source>
</evidence>
<dbReference type="PANTHER" id="PTHR36206">
    <property type="entry name" value="ASPERCRYPTIN BIOSYNTHESIS CLUSTER-SPECIFIC TRANSCRIPTION REGULATOR ATNN-RELATED"/>
    <property type="match status" value="1"/>
</dbReference>
<organism evidence="8 9">
    <name type="scientific">Fusarium tricinctum</name>
    <dbReference type="NCBI Taxonomy" id="61284"/>
    <lineage>
        <taxon>Eukaryota</taxon>
        <taxon>Fungi</taxon>
        <taxon>Dikarya</taxon>
        <taxon>Ascomycota</taxon>
        <taxon>Pezizomycotina</taxon>
        <taxon>Sordariomycetes</taxon>
        <taxon>Hypocreomycetidae</taxon>
        <taxon>Hypocreales</taxon>
        <taxon>Nectriaceae</taxon>
        <taxon>Fusarium</taxon>
        <taxon>Fusarium tricinctum species complex</taxon>
    </lineage>
</organism>
<dbReference type="InterPro" id="IPR052360">
    <property type="entry name" value="Transcr_Regulatory_Proteins"/>
</dbReference>
<keyword evidence="1" id="KW-0479">Metal-binding</keyword>
<dbReference type="GO" id="GO:0003677">
    <property type="term" value="F:DNA binding"/>
    <property type="evidence" value="ECO:0007669"/>
    <property type="project" value="UniProtKB-KW"/>
</dbReference>
<dbReference type="PANTHER" id="PTHR36206:SF16">
    <property type="entry name" value="TRANSCRIPTION FACTOR DOMAIN-CONTAINING PROTEIN-RELATED"/>
    <property type="match status" value="1"/>
</dbReference>
<keyword evidence="6" id="KW-0539">Nucleus</keyword>
<evidence type="ECO:0000256" key="3">
    <source>
        <dbReference type="ARBA" id="ARBA00023015"/>
    </source>
</evidence>
<keyword evidence="2" id="KW-0862">Zinc</keyword>
<name>A0A8K0RXP0_9HYPO</name>
<gene>
    <name evidence="8" type="ORF">BKA59DRAFT_418992</name>
</gene>
<evidence type="ECO:0000256" key="4">
    <source>
        <dbReference type="ARBA" id="ARBA00023125"/>
    </source>
</evidence>
<dbReference type="AlphaFoldDB" id="A0A8K0RXP0"/>
<sequence>MPRKGSTKVRSGCKTCRARKVKCDEGKPTCQRCISAGRKCEGLAYNQISSPQLQLYRPRNHLLGNTARSDTRSIEFFCKVAAPSLSGPIDPHFWTNTVLQFCEYEPAVRHSIMTISSLFENLQSRDTSSSSMTRRSVFALNHYNAAIRELQTPHNPDLVLTLMSCLLFVCIEVLQSNADAAIRHCYHGINLLGTSNPPEWALHHLLPIFRRLSVLPFYFGNSQPLADCPPLTQPCETIYTSFSSFSQAQASMDAIYNLTIQLFRRTGDYRLGEMRNQPAEPSMFLEQDQIHQCLDQWRSAFDSFEAETPAGLRQTSESCRIWIFQQYEVCIILSNVPFVTDETDYDIYMPNFKRMVEGAKRLAGMKTRSPPPTEFHFEMGYAPFLFFVAIKCRHLETRIEALRLMSVLCAAQESLWNSHTLQAVAQRTIDLEHCITGQAAENFSAQYDSLPPDDMRVRHFVLGPAESGQGSLGREITFYMPAKDGSICIKRERLPIKQLNEALEGAPGVFEVDLEMERLSLYEIEDSETSTVSSHVESLL</sequence>
<feature type="domain" description="Zn(2)-C6 fungal-type" evidence="7">
    <location>
        <begin position="12"/>
        <end position="40"/>
    </location>
</feature>
<keyword evidence="4" id="KW-0238">DNA-binding</keyword>
<reference evidence="8" key="1">
    <citation type="journal article" date="2021" name="Nat. Commun.">
        <title>Genetic determinants of endophytism in the Arabidopsis root mycobiome.</title>
        <authorList>
            <person name="Mesny F."/>
            <person name="Miyauchi S."/>
            <person name="Thiergart T."/>
            <person name="Pickel B."/>
            <person name="Atanasova L."/>
            <person name="Karlsson M."/>
            <person name="Huettel B."/>
            <person name="Barry K.W."/>
            <person name="Haridas S."/>
            <person name="Chen C."/>
            <person name="Bauer D."/>
            <person name="Andreopoulos W."/>
            <person name="Pangilinan J."/>
            <person name="LaButti K."/>
            <person name="Riley R."/>
            <person name="Lipzen A."/>
            <person name="Clum A."/>
            <person name="Drula E."/>
            <person name="Henrissat B."/>
            <person name="Kohler A."/>
            <person name="Grigoriev I.V."/>
            <person name="Martin F.M."/>
            <person name="Hacquard S."/>
        </authorList>
    </citation>
    <scope>NUCLEOTIDE SEQUENCE</scope>
    <source>
        <strain evidence="8">MPI-SDFR-AT-0068</strain>
    </source>
</reference>
<dbReference type="OrthoDB" id="2593732at2759"/>
<keyword evidence="3" id="KW-0805">Transcription regulation</keyword>